<accession>B9Y8U9</accession>
<evidence type="ECO:0000259" key="1">
    <source>
        <dbReference type="PROSITE" id="PS50883"/>
    </source>
</evidence>
<sequence length="603" mass="69499">MILENHHGASRMLKYDAAAGRISQYFSRIPVNTQFRIGYTSPTACIQRSYEICSTIGDTPIENLFVYSCLFRRLYLHNCAEWELSPFRGYHVCGAFILGEISNLDGVNEFLNGACCLVGTAENEVFIRPDIEVFDNLGEIADDTQDLLNYVLKKQREAVNRKNEYLMGELLKKQQDVQEKLTLDLHTGLGNYIKYKEENKLRPYDKLVMIQIENAEALRSQRGQDQYLKLLGQIADQIQTFLRSVVQDQGLTSYLLNEETLFSVAGPAMSEEQFMSIVHALFDKFQFVKVQGLLETVICRFVVVLHQKDMVERALNTLHANRRRQTSFLICDHDDANGALSSMEEFKIIDVLTRALENDGVVPYFQGIWDNETQSVSHYEALMRIIDVDGTVYAPGYFMDTAKKYHLYSYLSERMYEKVFSLFNARMECISLNFSAYDINSVKMQRLIFDQLKKINHPSQFILEILEDEPFRDVETLHTFIRQVRQYGVQIAIDDFGSGYSNFLQLMDIHPDYLKIDGEIIRHLHQSETNRKLLRAITVLGREFDMKIVAEFVENKAIQDYILDYGIQYSQGFYFCKPADFDQLALPGCPGSVRQGGSHHVSI</sequence>
<gene>
    <name evidence="2" type="ORF">HOLDEFILI_02248</name>
</gene>
<dbReference type="EMBL" id="ACCF01000132">
    <property type="protein sequence ID" value="EEF67584.1"/>
    <property type="molecule type" value="Genomic_DNA"/>
</dbReference>
<evidence type="ECO:0000313" key="2">
    <source>
        <dbReference type="EMBL" id="EEF67584.1"/>
    </source>
</evidence>
<dbReference type="Pfam" id="PF00563">
    <property type="entry name" value="EAL"/>
    <property type="match status" value="1"/>
</dbReference>
<comment type="caution">
    <text evidence="2">The sequence shown here is derived from an EMBL/GenBank/DDBJ whole genome shotgun (WGS) entry which is preliminary data.</text>
</comment>
<organism evidence="2 3">
    <name type="scientific">Holdemania filiformis DSM 12042</name>
    <dbReference type="NCBI Taxonomy" id="545696"/>
    <lineage>
        <taxon>Bacteria</taxon>
        <taxon>Bacillati</taxon>
        <taxon>Bacillota</taxon>
        <taxon>Erysipelotrichia</taxon>
        <taxon>Erysipelotrichales</taxon>
        <taxon>Erysipelotrichaceae</taxon>
        <taxon>Holdemania</taxon>
    </lineage>
</organism>
<dbReference type="InterPro" id="IPR050706">
    <property type="entry name" value="Cyclic-di-GMP_PDE-like"/>
</dbReference>
<dbReference type="HOGENOM" id="CLU_000445_70_50_9"/>
<dbReference type="Pfam" id="PF10442">
    <property type="entry name" value="FIST_C"/>
    <property type="match status" value="1"/>
</dbReference>
<reference evidence="2 3" key="1">
    <citation type="submission" date="2008-12" db="EMBL/GenBank/DDBJ databases">
        <authorList>
            <person name="Fulton L."/>
            <person name="Clifton S."/>
            <person name="Fulton B."/>
            <person name="Xu J."/>
            <person name="Minx P."/>
            <person name="Pepin K.H."/>
            <person name="Johnson M."/>
            <person name="Bhonagiri V."/>
            <person name="Nash W.E."/>
            <person name="Mardis E.R."/>
            <person name="Wilson R.K."/>
        </authorList>
    </citation>
    <scope>NUCLEOTIDE SEQUENCE [LARGE SCALE GENOMIC DNA]</scope>
    <source>
        <strain evidence="2 3">DSM 12042</strain>
    </source>
</reference>
<dbReference type="CDD" id="cd01948">
    <property type="entry name" value="EAL"/>
    <property type="match status" value="1"/>
</dbReference>
<dbReference type="SUPFAM" id="SSF141868">
    <property type="entry name" value="EAL domain-like"/>
    <property type="match status" value="1"/>
</dbReference>
<dbReference type="PROSITE" id="PS50883">
    <property type="entry name" value="EAL"/>
    <property type="match status" value="1"/>
</dbReference>
<dbReference type="AlphaFoldDB" id="B9Y8U9"/>
<dbReference type="PANTHER" id="PTHR33121:SF71">
    <property type="entry name" value="OXYGEN SENSOR PROTEIN DOSP"/>
    <property type="match status" value="1"/>
</dbReference>
<dbReference type="InterPro" id="IPR001633">
    <property type="entry name" value="EAL_dom"/>
</dbReference>
<name>B9Y8U9_9FIRM</name>
<dbReference type="Gene3D" id="3.20.20.450">
    <property type="entry name" value="EAL domain"/>
    <property type="match status" value="1"/>
</dbReference>
<dbReference type="Proteomes" id="UP000005950">
    <property type="component" value="Unassembled WGS sequence"/>
</dbReference>
<reference evidence="2 3" key="2">
    <citation type="submission" date="2009-02" db="EMBL/GenBank/DDBJ databases">
        <title>Draft genome sequence of Holdemania filiformis DSM 12042.</title>
        <authorList>
            <person name="Sudarsanam P."/>
            <person name="Ley R."/>
            <person name="Guruge J."/>
            <person name="Turnbaugh P.J."/>
            <person name="Mahowald M."/>
            <person name="Liep D."/>
            <person name="Gordon J."/>
        </authorList>
    </citation>
    <scope>NUCLEOTIDE SEQUENCE [LARGE SCALE GENOMIC DNA]</scope>
    <source>
        <strain evidence="2 3">DSM 12042</strain>
    </source>
</reference>
<feature type="domain" description="EAL" evidence="1">
    <location>
        <begin position="345"/>
        <end position="592"/>
    </location>
</feature>
<dbReference type="InterPro" id="IPR019494">
    <property type="entry name" value="FIST_C"/>
</dbReference>
<evidence type="ECO:0000313" key="3">
    <source>
        <dbReference type="Proteomes" id="UP000005950"/>
    </source>
</evidence>
<dbReference type="PANTHER" id="PTHR33121">
    <property type="entry name" value="CYCLIC DI-GMP PHOSPHODIESTERASE PDEF"/>
    <property type="match status" value="1"/>
</dbReference>
<dbReference type="GO" id="GO:0071111">
    <property type="term" value="F:cyclic-guanylate-specific phosphodiesterase activity"/>
    <property type="evidence" value="ECO:0007669"/>
    <property type="project" value="InterPro"/>
</dbReference>
<proteinExistence type="predicted"/>
<protein>
    <submittedName>
        <fullName evidence="2">Cyclic diguanylate phosphodiesterase (EAL) domain protein</fullName>
    </submittedName>
</protein>
<dbReference type="SMART" id="SM00052">
    <property type="entry name" value="EAL"/>
    <property type="match status" value="1"/>
</dbReference>
<dbReference type="InterPro" id="IPR035919">
    <property type="entry name" value="EAL_sf"/>
</dbReference>
<dbReference type="STRING" id="545696.HOLDEFILI_02248"/>
<dbReference type="eggNOG" id="COG2200">
    <property type="taxonomic scope" value="Bacteria"/>
</dbReference>